<dbReference type="EMBL" id="AGCN01000012">
    <property type="protein sequence ID" value="EHN62626.1"/>
    <property type="molecule type" value="Genomic_DNA"/>
</dbReference>
<dbReference type="Proteomes" id="UP000003597">
    <property type="component" value="Unassembled WGS sequence"/>
</dbReference>
<evidence type="ECO:0000313" key="2">
    <source>
        <dbReference type="Proteomes" id="UP000003597"/>
    </source>
</evidence>
<reference evidence="1 2" key="1">
    <citation type="submission" date="2011-08" db="EMBL/GenBank/DDBJ databases">
        <authorList>
            <person name="Weinstock G."/>
            <person name="Sodergren E."/>
            <person name="Clifton S."/>
            <person name="Fulton L."/>
            <person name="Fulton B."/>
            <person name="Courtney L."/>
            <person name="Fronick C."/>
            <person name="Harrison M."/>
            <person name="Strong C."/>
            <person name="Farmer C."/>
            <person name="Delahaunty K."/>
            <person name="Markovic C."/>
            <person name="Hall O."/>
            <person name="Minx P."/>
            <person name="Tomlinson C."/>
            <person name="Mitreva M."/>
            <person name="Hou S."/>
            <person name="Chen J."/>
            <person name="Wollam A."/>
            <person name="Pepin K.H."/>
            <person name="Johnson M."/>
            <person name="Bhonagiri V."/>
            <person name="Zhang X."/>
            <person name="Suruliraj S."/>
            <person name="Warren W."/>
            <person name="Chinwalla A."/>
            <person name="Mardis E.R."/>
            <person name="Wilson R.K."/>
        </authorList>
    </citation>
    <scope>NUCLEOTIDE SEQUENCE [LARGE SCALE GENOMIC DNA]</scope>
    <source>
        <strain evidence="1 2">ATCC 33091</strain>
    </source>
</reference>
<gene>
    <name evidence="1" type="ORF">HMPREF0557_00224</name>
</gene>
<proteinExistence type="predicted"/>
<organism evidence="1 2">
    <name type="scientific">Listeria innocua ATCC 33091</name>
    <dbReference type="NCBI Taxonomy" id="1002366"/>
    <lineage>
        <taxon>Bacteria</taxon>
        <taxon>Bacillati</taxon>
        <taxon>Bacillota</taxon>
        <taxon>Bacilli</taxon>
        <taxon>Bacillales</taxon>
        <taxon>Listeriaceae</taxon>
        <taxon>Listeria</taxon>
    </lineage>
</organism>
<protein>
    <submittedName>
        <fullName evidence="1">Uncharacterized protein</fullName>
    </submittedName>
</protein>
<comment type="caution">
    <text evidence="1">The sequence shown here is derived from an EMBL/GenBank/DDBJ whole genome shotgun (WGS) entry which is preliminary data.</text>
</comment>
<keyword evidence="2" id="KW-1185">Reference proteome</keyword>
<evidence type="ECO:0000313" key="1">
    <source>
        <dbReference type="EMBL" id="EHN62626.1"/>
    </source>
</evidence>
<sequence>MNRAEKKQKQQLLLQLSDCYEKHDALHVKHEAGTYLQCATCMRIIEVTAAIKRL</sequence>
<name>A0AB72ZCQ8_LISIO</name>
<dbReference type="AlphaFoldDB" id="A0AB72ZCQ8"/>
<accession>A0AB72ZCQ8</accession>